<accession>A0ABW4J9H2</accession>
<feature type="domain" description="HTH tetR-type" evidence="3">
    <location>
        <begin position="5"/>
        <end position="65"/>
    </location>
</feature>
<dbReference type="RefSeq" id="WP_125711790.1">
    <property type="nucleotide sequence ID" value="NZ_JBHTOP010000026.1"/>
</dbReference>
<dbReference type="SUPFAM" id="SSF46689">
    <property type="entry name" value="Homeodomain-like"/>
    <property type="match status" value="1"/>
</dbReference>
<dbReference type="PROSITE" id="PS50977">
    <property type="entry name" value="HTH_TETR_2"/>
    <property type="match status" value="1"/>
</dbReference>
<reference evidence="5" key="1">
    <citation type="journal article" date="2019" name="Int. J. Syst. Evol. Microbiol.">
        <title>The Global Catalogue of Microorganisms (GCM) 10K type strain sequencing project: providing services to taxonomists for standard genome sequencing and annotation.</title>
        <authorList>
            <consortium name="The Broad Institute Genomics Platform"/>
            <consortium name="The Broad Institute Genome Sequencing Center for Infectious Disease"/>
            <person name="Wu L."/>
            <person name="Ma J."/>
        </authorList>
    </citation>
    <scope>NUCLEOTIDE SEQUENCE [LARGE SCALE GENOMIC DNA]</scope>
    <source>
        <strain evidence="5">CCM 8896</strain>
    </source>
</reference>
<name>A0ABW4J9H2_9LACO</name>
<dbReference type="Proteomes" id="UP001597267">
    <property type="component" value="Unassembled WGS sequence"/>
</dbReference>
<organism evidence="4 5">
    <name type="scientific">Agrilactobacillus yilanensis</name>
    <dbReference type="NCBI Taxonomy" id="2485997"/>
    <lineage>
        <taxon>Bacteria</taxon>
        <taxon>Bacillati</taxon>
        <taxon>Bacillota</taxon>
        <taxon>Bacilli</taxon>
        <taxon>Lactobacillales</taxon>
        <taxon>Lactobacillaceae</taxon>
        <taxon>Agrilactobacillus</taxon>
    </lineage>
</organism>
<sequence length="188" mass="21875">MSRKRLDHEQIIQQAQEIVYNDGVVALTFQRLSKDLDIRSQSLYNYFKNLDDLVEQLGARFLEDLYQQLIEGLIGLSGKAAFQKYADIAHTYFESQHRSVELLYQVHTYGTKSEFYLAMAKILDLLNTLVHSVTLKTMDEDAYVQTLISSVFGFIVLEIMGFLPTDEKKRHEQFRQLLELQLSEIKTN</sequence>
<dbReference type="EMBL" id="JBHTOP010000026">
    <property type="protein sequence ID" value="MFD1672630.1"/>
    <property type="molecule type" value="Genomic_DNA"/>
</dbReference>
<feature type="DNA-binding region" description="H-T-H motif" evidence="2">
    <location>
        <begin position="28"/>
        <end position="47"/>
    </location>
</feature>
<evidence type="ECO:0000313" key="4">
    <source>
        <dbReference type="EMBL" id="MFD1672630.1"/>
    </source>
</evidence>
<protein>
    <submittedName>
        <fullName evidence="4">TetR/AcrR family transcriptional regulator</fullName>
    </submittedName>
</protein>
<gene>
    <name evidence="4" type="ORF">ACFQ5M_11000</name>
</gene>
<proteinExistence type="predicted"/>
<dbReference type="InterPro" id="IPR009057">
    <property type="entry name" value="Homeodomain-like_sf"/>
</dbReference>
<keyword evidence="5" id="KW-1185">Reference proteome</keyword>
<keyword evidence="1 2" id="KW-0238">DNA-binding</keyword>
<evidence type="ECO:0000256" key="1">
    <source>
        <dbReference type="ARBA" id="ARBA00023125"/>
    </source>
</evidence>
<dbReference type="Gene3D" id="1.10.357.10">
    <property type="entry name" value="Tetracycline Repressor, domain 2"/>
    <property type="match status" value="1"/>
</dbReference>
<dbReference type="InterPro" id="IPR001647">
    <property type="entry name" value="HTH_TetR"/>
</dbReference>
<evidence type="ECO:0000313" key="5">
    <source>
        <dbReference type="Proteomes" id="UP001597267"/>
    </source>
</evidence>
<evidence type="ECO:0000259" key="3">
    <source>
        <dbReference type="PROSITE" id="PS50977"/>
    </source>
</evidence>
<comment type="caution">
    <text evidence="4">The sequence shown here is derived from an EMBL/GenBank/DDBJ whole genome shotgun (WGS) entry which is preliminary data.</text>
</comment>
<evidence type="ECO:0000256" key="2">
    <source>
        <dbReference type="PROSITE-ProRule" id="PRU00335"/>
    </source>
</evidence>
<dbReference type="Gene3D" id="1.10.10.60">
    <property type="entry name" value="Homeodomain-like"/>
    <property type="match status" value="1"/>
</dbReference>